<keyword evidence="3" id="KW-1185">Reference proteome</keyword>
<dbReference type="PANTHER" id="PTHR30461:SF23">
    <property type="entry name" value="DNA RECOMBINASE-RELATED"/>
    <property type="match status" value="1"/>
</dbReference>
<evidence type="ECO:0000313" key="3">
    <source>
        <dbReference type="Proteomes" id="UP001519331"/>
    </source>
</evidence>
<gene>
    <name evidence="2" type="ORF">JOF45_002487</name>
</gene>
<dbReference type="Gene3D" id="3.40.50.1390">
    <property type="entry name" value="Resolvase, N-terminal catalytic domain"/>
    <property type="match status" value="1"/>
</dbReference>
<dbReference type="InterPro" id="IPR006119">
    <property type="entry name" value="Resolv_N"/>
</dbReference>
<dbReference type="SUPFAM" id="SSF53041">
    <property type="entry name" value="Resolvase-like"/>
    <property type="match status" value="1"/>
</dbReference>
<dbReference type="SMART" id="SM00857">
    <property type="entry name" value="Resolvase"/>
    <property type="match status" value="1"/>
</dbReference>
<dbReference type="InterPro" id="IPR038109">
    <property type="entry name" value="DNA_bind_recomb_sf"/>
</dbReference>
<comment type="caution">
    <text evidence="2">The sequence shown here is derived from an EMBL/GenBank/DDBJ whole genome shotgun (WGS) entry which is preliminary data.</text>
</comment>
<proteinExistence type="predicted"/>
<evidence type="ECO:0000313" key="2">
    <source>
        <dbReference type="EMBL" id="MBP2319468.1"/>
    </source>
</evidence>
<dbReference type="Gene3D" id="3.90.1750.20">
    <property type="entry name" value="Putative Large Serine Recombinase, Chain B, Domain 2"/>
    <property type="match status" value="1"/>
</dbReference>
<dbReference type="Pfam" id="PF00239">
    <property type="entry name" value="Resolvase"/>
    <property type="match status" value="1"/>
</dbReference>
<dbReference type="InterPro" id="IPR050639">
    <property type="entry name" value="SSR_resolvase"/>
</dbReference>
<dbReference type="Pfam" id="PF07508">
    <property type="entry name" value="Recombinase"/>
    <property type="match status" value="1"/>
</dbReference>
<dbReference type="PANTHER" id="PTHR30461">
    <property type="entry name" value="DNA-INVERTASE FROM LAMBDOID PROPHAGE"/>
    <property type="match status" value="1"/>
</dbReference>
<reference evidence="2 3" key="1">
    <citation type="submission" date="2021-03" db="EMBL/GenBank/DDBJ databases">
        <title>Sequencing the genomes of 1000 actinobacteria strains.</title>
        <authorList>
            <person name="Klenk H.-P."/>
        </authorList>
    </citation>
    <scope>NUCLEOTIDE SEQUENCE [LARGE SCALE GENOMIC DNA]</scope>
    <source>
        <strain evidence="2 3">DSM 12544</strain>
    </source>
</reference>
<evidence type="ECO:0000259" key="1">
    <source>
        <dbReference type="PROSITE" id="PS51737"/>
    </source>
</evidence>
<dbReference type="InterPro" id="IPR011109">
    <property type="entry name" value="DNA_bind_recombinase_dom"/>
</dbReference>
<sequence length="502" mass="56018">MADKPSASVSRVAIYARQSILEDQGIEQQLADCRKAVEERGWRVFDEFIDNKVSGSKERGAATQWAKMLQAYDDGLFDVLMIDRPDRFSRRLTDLLDVRETRDVRVVSARGGVDTDHGDVQLGIQVVLAKNEVREKTIRAKRYAVERHKQGHPNAGGGPHGYRWVPAANRDPQTQARYEIDEDEAEDVRFIFSEFLADPDKQASMKQIARALNDKGRRTRRGTKWGASTIRRMLMNPYYAGLLPPSRPYDGSGSHHYNNLDLENCITGAWEPIITEEQLRAARGKLSLVKPNHDGTARKWLLPGLATCGKCGGPVRSSIGTQRVRDKATGKRVAVDDYHAYRCATIGNGCFQRAGDIIDEFISQVVIERLATADLADLLAIDDGPDFEALFAKQKALDGREGEIALMIARGQLNREAAEPALEEIRQEQETVKNELARAVKQDPLAELAGVDDVEAWWNASTLARQRAIVGKLMDVVIHPIGGGRRTTAKNIAETVEIRWKD</sequence>
<dbReference type="PROSITE" id="PS51737">
    <property type="entry name" value="RECOMBINASE_DNA_BIND"/>
    <property type="match status" value="1"/>
</dbReference>
<dbReference type="RefSeq" id="WP_245324233.1">
    <property type="nucleotide sequence ID" value="NZ_JAGINX010000001.1"/>
</dbReference>
<name>A0ABS4T4Y1_9MICC</name>
<feature type="domain" description="Recombinase" evidence="1">
    <location>
        <begin position="159"/>
        <end position="292"/>
    </location>
</feature>
<dbReference type="EMBL" id="JAGINX010000001">
    <property type="protein sequence ID" value="MBP2319468.1"/>
    <property type="molecule type" value="Genomic_DNA"/>
</dbReference>
<accession>A0ABS4T4Y1</accession>
<protein>
    <submittedName>
        <fullName evidence="2">DNA invertase Pin-like site-specific DNA recombinase</fullName>
    </submittedName>
</protein>
<organism evidence="2 3">
    <name type="scientific">Nesterenkonia lacusekhoensis</name>
    <dbReference type="NCBI Taxonomy" id="150832"/>
    <lineage>
        <taxon>Bacteria</taxon>
        <taxon>Bacillati</taxon>
        <taxon>Actinomycetota</taxon>
        <taxon>Actinomycetes</taxon>
        <taxon>Micrococcales</taxon>
        <taxon>Micrococcaceae</taxon>
        <taxon>Nesterenkonia</taxon>
    </lineage>
</organism>
<dbReference type="Proteomes" id="UP001519331">
    <property type="component" value="Unassembled WGS sequence"/>
</dbReference>
<dbReference type="CDD" id="cd00338">
    <property type="entry name" value="Ser_Recombinase"/>
    <property type="match status" value="1"/>
</dbReference>
<dbReference type="InterPro" id="IPR036162">
    <property type="entry name" value="Resolvase-like_N_sf"/>
</dbReference>